<dbReference type="FunFam" id="1.10.510.10:FF:001023">
    <property type="entry name" value="Os07g0541700 protein"/>
    <property type="match status" value="1"/>
</dbReference>
<dbReference type="InterPro" id="IPR008271">
    <property type="entry name" value="Ser/Thr_kinase_AS"/>
</dbReference>
<evidence type="ECO:0000256" key="8">
    <source>
        <dbReference type="ARBA" id="ARBA00047899"/>
    </source>
</evidence>
<keyword evidence="6" id="KW-0418">Kinase</keyword>
<keyword evidence="3" id="KW-0808">Transferase</keyword>
<evidence type="ECO:0000256" key="2">
    <source>
        <dbReference type="ARBA" id="ARBA00022527"/>
    </source>
</evidence>
<evidence type="ECO:0000256" key="3">
    <source>
        <dbReference type="ARBA" id="ARBA00022679"/>
    </source>
</evidence>
<dbReference type="InterPro" id="IPR000719">
    <property type="entry name" value="Prot_kinase_dom"/>
</dbReference>
<reference evidence="13" key="1">
    <citation type="journal article" date="2025" name="Foods">
        <title>Unveiling the Microbial Signatures of Arabica Coffee Cherries: Insights into Ripeness Specific Diversity, Functional Traits, and Implications for Quality and Safety.</title>
        <authorList>
            <consortium name="RefSeq"/>
            <person name="Tenea G.N."/>
            <person name="Cifuentes V."/>
            <person name="Reyes P."/>
            <person name="Cevallos-Vallejos M."/>
        </authorList>
    </citation>
    <scope>NUCLEOTIDE SEQUENCE [LARGE SCALE GENOMIC DNA]</scope>
</reference>
<evidence type="ECO:0000313" key="14">
    <source>
        <dbReference type="RefSeq" id="XP_027061915.1"/>
    </source>
</evidence>
<comment type="catalytic activity">
    <reaction evidence="9">
        <text>L-seryl-[protein] + ATP = O-phospho-L-seryl-[protein] + ADP + H(+)</text>
        <dbReference type="Rhea" id="RHEA:17989"/>
        <dbReference type="Rhea" id="RHEA-COMP:9863"/>
        <dbReference type="Rhea" id="RHEA-COMP:11604"/>
        <dbReference type="ChEBI" id="CHEBI:15378"/>
        <dbReference type="ChEBI" id="CHEBI:29999"/>
        <dbReference type="ChEBI" id="CHEBI:30616"/>
        <dbReference type="ChEBI" id="CHEBI:83421"/>
        <dbReference type="ChEBI" id="CHEBI:456216"/>
        <dbReference type="EC" id="2.7.11.1"/>
    </reaction>
</comment>
<keyword evidence="2 11" id="KW-0723">Serine/threonine-protein kinase</keyword>
<dbReference type="AlphaFoldDB" id="A0A6P6S6Z5"/>
<comment type="catalytic activity">
    <reaction evidence="8">
        <text>L-threonyl-[protein] + ATP = O-phospho-L-threonyl-[protein] + ADP + H(+)</text>
        <dbReference type="Rhea" id="RHEA:46608"/>
        <dbReference type="Rhea" id="RHEA-COMP:11060"/>
        <dbReference type="Rhea" id="RHEA-COMP:11605"/>
        <dbReference type="ChEBI" id="CHEBI:15378"/>
        <dbReference type="ChEBI" id="CHEBI:30013"/>
        <dbReference type="ChEBI" id="CHEBI:30616"/>
        <dbReference type="ChEBI" id="CHEBI:61977"/>
        <dbReference type="ChEBI" id="CHEBI:456216"/>
        <dbReference type="EC" id="2.7.11.1"/>
    </reaction>
</comment>
<keyword evidence="5 10" id="KW-0547">Nucleotide-binding</keyword>
<dbReference type="GeneID" id="113688316"/>
<protein>
    <recommendedName>
        <fullName evidence="1">non-specific serine/threonine protein kinase</fullName>
        <ecNumber evidence="1">2.7.11.1</ecNumber>
    </recommendedName>
</protein>
<dbReference type="PROSITE" id="PS00107">
    <property type="entry name" value="PROTEIN_KINASE_ATP"/>
    <property type="match status" value="1"/>
</dbReference>
<evidence type="ECO:0000256" key="5">
    <source>
        <dbReference type="ARBA" id="ARBA00022741"/>
    </source>
</evidence>
<proteinExistence type="inferred from homology"/>
<evidence type="ECO:0000256" key="4">
    <source>
        <dbReference type="ARBA" id="ARBA00022729"/>
    </source>
</evidence>
<evidence type="ECO:0000256" key="9">
    <source>
        <dbReference type="ARBA" id="ARBA00048679"/>
    </source>
</evidence>
<evidence type="ECO:0000256" key="6">
    <source>
        <dbReference type="ARBA" id="ARBA00022777"/>
    </source>
</evidence>
<keyword evidence="13" id="KW-1185">Reference proteome</keyword>
<keyword evidence="4" id="KW-0732">Signal</keyword>
<reference evidence="14" key="2">
    <citation type="submission" date="2025-08" db="UniProtKB">
        <authorList>
            <consortium name="RefSeq"/>
        </authorList>
    </citation>
    <scope>IDENTIFICATION</scope>
    <source>
        <tissue evidence="14">Leaves</tissue>
    </source>
</reference>
<dbReference type="PANTHER" id="PTHR47976">
    <property type="entry name" value="G-TYPE LECTIN S-RECEPTOR-LIKE SERINE/THREONINE-PROTEIN KINASE SD2-5"/>
    <property type="match status" value="1"/>
</dbReference>
<dbReference type="EC" id="2.7.11.1" evidence="1"/>
<evidence type="ECO:0000313" key="13">
    <source>
        <dbReference type="Proteomes" id="UP001652660"/>
    </source>
</evidence>
<gene>
    <name evidence="14" type="primary">LOC113688316</name>
</gene>
<dbReference type="GO" id="GO:0005524">
    <property type="term" value="F:ATP binding"/>
    <property type="evidence" value="ECO:0007669"/>
    <property type="project" value="UniProtKB-UniRule"/>
</dbReference>
<dbReference type="PROSITE" id="PS50011">
    <property type="entry name" value="PROTEIN_KINASE_DOM"/>
    <property type="match status" value="1"/>
</dbReference>
<evidence type="ECO:0000256" key="11">
    <source>
        <dbReference type="RuleBase" id="RU000304"/>
    </source>
</evidence>
<name>A0A6P6S6Z5_COFAR</name>
<dbReference type="OrthoDB" id="4062651at2759"/>
<evidence type="ECO:0000256" key="7">
    <source>
        <dbReference type="ARBA" id="ARBA00022840"/>
    </source>
</evidence>
<evidence type="ECO:0000259" key="12">
    <source>
        <dbReference type="PROSITE" id="PS50011"/>
    </source>
</evidence>
<keyword evidence="7 10" id="KW-0067">ATP-binding</keyword>
<feature type="domain" description="Protein kinase" evidence="12">
    <location>
        <begin position="15"/>
        <end position="223"/>
    </location>
</feature>
<dbReference type="PANTHER" id="PTHR47976:SF30">
    <property type="entry name" value="RECEPTOR-LIKE SERINE_THREONINE-PROTEIN KINASE"/>
    <property type="match status" value="1"/>
</dbReference>
<dbReference type="SUPFAM" id="SSF56112">
    <property type="entry name" value="Protein kinase-like (PK-like)"/>
    <property type="match status" value="1"/>
</dbReference>
<dbReference type="InterPro" id="IPR011009">
    <property type="entry name" value="Kinase-like_dom_sf"/>
</dbReference>
<dbReference type="PROSITE" id="PS00108">
    <property type="entry name" value="PROTEIN_KINASE_ST"/>
    <property type="match status" value="1"/>
</dbReference>
<dbReference type="Pfam" id="PF00069">
    <property type="entry name" value="Pkinase"/>
    <property type="match status" value="1"/>
</dbReference>
<sequence length="223" mass="25221">MPTRFPFEDLKIATANFSKKLGQGGFGSVFEGSLRDGTKVAVKCLDGIGQVKKSFLAEVESIGSIHHVNLVRLVGFCAEKSHRLLVYEFMSNGSLEKWIYRQGQEIVLDWKCRRKIVLDIAKGLTYLHEDCRQKIIHLDIKPQNILLDDKFNAKLSDFGLSKLIDRDQSQVVTTMRGTPGYLAPEWLSAVITEKVDVYSFGAVVVSFLSRVRLREDRGEIEQI</sequence>
<accession>A0A6P6S6Z5</accession>
<dbReference type="Gene3D" id="1.10.510.10">
    <property type="entry name" value="Transferase(Phosphotransferase) domain 1"/>
    <property type="match status" value="1"/>
</dbReference>
<dbReference type="PIRSF" id="PIRSF000654">
    <property type="entry name" value="Integrin-linked_kinase"/>
    <property type="match status" value="1"/>
</dbReference>
<dbReference type="InterPro" id="IPR017441">
    <property type="entry name" value="Protein_kinase_ATP_BS"/>
</dbReference>
<organism evidence="13 14">
    <name type="scientific">Coffea arabica</name>
    <name type="common">Arabian coffee</name>
    <dbReference type="NCBI Taxonomy" id="13443"/>
    <lineage>
        <taxon>Eukaryota</taxon>
        <taxon>Viridiplantae</taxon>
        <taxon>Streptophyta</taxon>
        <taxon>Embryophyta</taxon>
        <taxon>Tracheophyta</taxon>
        <taxon>Spermatophyta</taxon>
        <taxon>Magnoliopsida</taxon>
        <taxon>eudicotyledons</taxon>
        <taxon>Gunneridae</taxon>
        <taxon>Pentapetalae</taxon>
        <taxon>asterids</taxon>
        <taxon>lamiids</taxon>
        <taxon>Gentianales</taxon>
        <taxon>Rubiaceae</taxon>
        <taxon>Ixoroideae</taxon>
        <taxon>Gardenieae complex</taxon>
        <taxon>Bertiereae - Coffeeae clade</taxon>
        <taxon>Coffeeae</taxon>
        <taxon>Coffea</taxon>
    </lineage>
</organism>
<dbReference type="Gene3D" id="3.30.200.20">
    <property type="entry name" value="Phosphorylase Kinase, domain 1"/>
    <property type="match status" value="1"/>
</dbReference>
<dbReference type="RefSeq" id="XP_027061915.1">
    <property type="nucleotide sequence ID" value="XM_027206114.2"/>
</dbReference>
<evidence type="ECO:0000256" key="10">
    <source>
        <dbReference type="PROSITE-ProRule" id="PRU10141"/>
    </source>
</evidence>
<dbReference type="GO" id="GO:0004674">
    <property type="term" value="F:protein serine/threonine kinase activity"/>
    <property type="evidence" value="ECO:0007669"/>
    <property type="project" value="UniProtKB-KW"/>
</dbReference>
<dbReference type="FunFam" id="3.30.200.20:FF:000178">
    <property type="entry name" value="serine/threonine-protein kinase PBS1-like"/>
    <property type="match status" value="1"/>
</dbReference>
<dbReference type="SMART" id="SM00220">
    <property type="entry name" value="S_TKc"/>
    <property type="match status" value="1"/>
</dbReference>
<feature type="binding site" evidence="10">
    <location>
        <position position="43"/>
    </location>
    <ligand>
        <name>ATP</name>
        <dbReference type="ChEBI" id="CHEBI:30616"/>
    </ligand>
</feature>
<comment type="similarity">
    <text evidence="11">Belongs to the protein kinase superfamily.</text>
</comment>
<dbReference type="InterPro" id="IPR051343">
    <property type="entry name" value="G-type_lectin_kinases/EP1-like"/>
</dbReference>
<evidence type="ECO:0000256" key="1">
    <source>
        <dbReference type="ARBA" id="ARBA00012513"/>
    </source>
</evidence>
<dbReference type="Proteomes" id="UP001652660">
    <property type="component" value="Chromosome 5e"/>
</dbReference>